<dbReference type="GO" id="GO:0000160">
    <property type="term" value="P:phosphorelay signal transduction system"/>
    <property type="evidence" value="ECO:0007669"/>
    <property type="project" value="InterPro"/>
</dbReference>
<feature type="domain" description="Response regulatory" evidence="3">
    <location>
        <begin position="254"/>
        <end position="371"/>
    </location>
</feature>
<gene>
    <name evidence="4" type="ORF">G9Q37_17920</name>
</gene>
<evidence type="ECO:0000256" key="2">
    <source>
        <dbReference type="SAM" id="MobiDB-lite"/>
    </source>
</evidence>
<dbReference type="AlphaFoldDB" id="A0A6G8ILA7"/>
<dbReference type="SUPFAM" id="SSF52172">
    <property type="entry name" value="CheY-like"/>
    <property type="match status" value="1"/>
</dbReference>
<evidence type="ECO:0000313" key="4">
    <source>
        <dbReference type="EMBL" id="QIM53899.1"/>
    </source>
</evidence>
<sequence>MGAAYTVALVGFSQTESATFESFFRLAARRPPAYEVQEEVLDAQILVVNADNAQALGLVRDAQLPGRVLLVGGHDGGTGWPLLAKPIRLVSLLGALDALVGLRTARAGAAAAPLVPQAFAATEPFKASQLQGLDASMRLASGRPQAAPLLAPAGRTRRRNSETEFPPTRPLTREERRQHDAALPARAAAAPVTAPVAPPAAAPAAAKSVRIPLSGPTDFAGLDELFNVSPPAPRARHTRSARDEPPLPEAARGDALLVGQSLVEGRILLKRFRKYELSIDWCREPAQAQAMLDAHPYRLVVIDRLGGSPDAFAICRTAKQRKSGRPAPVVILFAPSAGSMDRMKAGLAGADAYLSRSVGEADLYKVLAHHHLVNLNGFAPTNVGSF</sequence>
<keyword evidence="5" id="KW-1185">Reference proteome</keyword>
<proteinExistence type="predicted"/>
<evidence type="ECO:0000259" key="3">
    <source>
        <dbReference type="PROSITE" id="PS50110"/>
    </source>
</evidence>
<feature type="modified residue" description="4-aspartylphosphate" evidence="1">
    <location>
        <position position="303"/>
    </location>
</feature>
<protein>
    <submittedName>
        <fullName evidence="4">Response regulator</fullName>
    </submittedName>
</protein>
<accession>A0A6G8ILA7</accession>
<dbReference type="InterPro" id="IPR011006">
    <property type="entry name" value="CheY-like_superfamily"/>
</dbReference>
<name>A0A6G8ILA7_9BURK</name>
<dbReference type="EMBL" id="CP049989">
    <property type="protein sequence ID" value="QIM53899.1"/>
    <property type="molecule type" value="Genomic_DNA"/>
</dbReference>
<reference evidence="4 5" key="1">
    <citation type="submission" date="2020-03" db="EMBL/GenBank/DDBJ databases">
        <title>Hydrogenophaga sp. nov. isolated from cyanobacterial mat.</title>
        <authorList>
            <person name="Thorat V."/>
            <person name="Kirdat K."/>
            <person name="Tiwarekar B."/>
            <person name="Costa E.D."/>
            <person name="Yadav A."/>
        </authorList>
    </citation>
    <scope>NUCLEOTIDE SEQUENCE [LARGE SCALE GENOMIC DNA]</scope>
    <source>
        <strain evidence="4 5">BA0156</strain>
    </source>
</reference>
<dbReference type="Gene3D" id="3.40.50.2300">
    <property type="match status" value="1"/>
</dbReference>
<keyword evidence="1" id="KW-0597">Phosphoprotein</keyword>
<dbReference type="RefSeq" id="WP_166229352.1">
    <property type="nucleotide sequence ID" value="NZ_CP049989.1"/>
</dbReference>
<feature type="region of interest" description="Disordered" evidence="2">
    <location>
        <begin position="230"/>
        <end position="252"/>
    </location>
</feature>
<dbReference type="KEGG" id="hcz:G9Q37_17920"/>
<organism evidence="4 5">
    <name type="scientific">Hydrogenophaga crocea</name>
    <dbReference type="NCBI Taxonomy" id="2716225"/>
    <lineage>
        <taxon>Bacteria</taxon>
        <taxon>Pseudomonadati</taxon>
        <taxon>Pseudomonadota</taxon>
        <taxon>Betaproteobacteria</taxon>
        <taxon>Burkholderiales</taxon>
        <taxon>Comamonadaceae</taxon>
        <taxon>Hydrogenophaga</taxon>
    </lineage>
</organism>
<dbReference type="InterPro" id="IPR001789">
    <property type="entry name" value="Sig_transdc_resp-reg_receiver"/>
</dbReference>
<dbReference type="PROSITE" id="PS50110">
    <property type="entry name" value="RESPONSE_REGULATORY"/>
    <property type="match status" value="1"/>
</dbReference>
<feature type="region of interest" description="Disordered" evidence="2">
    <location>
        <begin position="143"/>
        <end position="179"/>
    </location>
</feature>
<evidence type="ECO:0000313" key="5">
    <source>
        <dbReference type="Proteomes" id="UP000503162"/>
    </source>
</evidence>
<dbReference type="Proteomes" id="UP000503162">
    <property type="component" value="Chromosome"/>
</dbReference>
<evidence type="ECO:0000256" key="1">
    <source>
        <dbReference type="PROSITE-ProRule" id="PRU00169"/>
    </source>
</evidence>